<feature type="signal peptide" evidence="1">
    <location>
        <begin position="1"/>
        <end position="16"/>
    </location>
</feature>
<proteinExistence type="predicted"/>
<sequence>MKLIYFLLPLLTAALPSPDADLDTRAPTLCSTCSPFPEENKCHPTTSCVYNWGHQGPNGPYYCACRHGYKANPREVGADPSAQWRLQWPSQEGRVFVRPGIKCDTLCDNWEQGAAGCREVYQNPYCT</sequence>
<protein>
    <recommendedName>
        <fullName evidence="4">EGF-like calcium-binding domain-containing protein</fullName>
    </recommendedName>
</protein>
<evidence type="ECO:0008006" key="4">
    <source>
        <dbReference type="Google" id="ProtNLM"/>
    </source>
</evidence>
<dbReference type="EMBL" id="JAPDRL010000060">
    <property type="protein sequence ID" value="KAJ9661099.1"/>
    <property type="molecule type" value="Genomic_DNA"/>
</dbReference>
<keyword evidence="3" id="KW-1185">Reference proteome</keyword>
<gene>
    <name evidence="2" type="ORF">H2201_006649</name>
</gene>
<evidence type="ECO:0000313" key="3">
    <source>
        <dbReference type="Proteomes" id="UP001172684"/>
    </source>
</evidence>
<name>A0ABQ9NPM0_9PEZI</name>
<evidence type="ECO:0000256" key="1">
    <source>
        <dbReference type="SAM" id="SignalP"/>
    </source>
</evidence>
<dbReference type="Proteomes" id="UP001172684">
    <property type="component" value="Unassembled WGS sequence"/>
</dbReference>
<accession>A0ABQ9NPM0</accession>
<organism evidence="2 3">
    <name type="scientific">Coniosporium apollinis</name>
    <dbReference type="NCBI Taxonomy" id="61459"/>
    <lineage>
        <taxon>Eukaryota</taxon>
        <taxon>Fungi</taxon>
        <taxon>Dikarya</taxon>
        <taxon>Ascomycota</taxon>
        <taxon>Pezizomycotina</taxon>
        <taxon>Dothideomycetes</taxon>
        <taxon>Dothideomycetes incertae sedis</taxon>
        <taxon>Coniosporium</taxon>
    </lineage>
</organism>
<feature type="chain" id="PRO_5046458595" description="EGF-like calcium-binding domain-containing protein" evidence="1">
    <location>
        <begin position="17"/>
        <end position="127"/>
    </location>
</feature>
<reference evidence="2" key="1">
    <citation type="submission" date="2022-10" db="EMBL/GenBank/DDBJ databases">
        <title>Culturing micro-colonial fungi from biological soil crusts in the Mojave desert and describing Neophaeococcomyces mojavensis, and introducing the new genera and species Taxawa tesnikishii.</title>
        <authorList>
            <person name="Kurbessoian T."/>
            <person name="Stajich J.E."/>
        </authorList>
    </citation>
    <scope>NUCLEOTIDE SEQUENCE</scope>
    <source>
        <strain evidence="2">TK_1</strain>
    </source>
</reference>
<comment type="caution">
    <text evidence="2">The sequence shown here is derived from an EMBL/GenBank/DDBJ whole genome shotgun (WGS) entry which is preliminary data.</text>
</comment>
<keyword evidence="1" id="KW-0732">Signal</keyword>
<evidence type="ECO:0000313" key="2">
    <source>
        <dbReference type="EMBL" id="KAJ9661099.1"/>
    </source>
</evidence>